<dbReference type="EMBL" id="CAJVQB010157020">
    <property type="protein sequence ID" value="CAG8856183.1"/>
    <property type="molecule type" value="Genomic_DNA"/>
</dbReference>
<feature type="non-terminal residue" evidence="1">
    <location>
        <position position="1"/>
    </location>
</feature>
<protein>
    <submittedName>
        <fullName evidence="1">6867_t:CDS:1</fullName>
    </submittedName>
</protein>
<evidence type="ECO:0000313" key="1">
    <source>
        <dbReference type="EMBL" id="CAG8856183.1"/>
    </source>
</evidence>
<keyword evidence="2" id="KW-1185">Reference proteome</keyword>
<name>A0ABN7XP89_GIGMA</name>
<feature type="non-terminal residue" evidence="1">
    <location>
        <position position="50"/>
    </location>
</feature>
<evidence type="ECO:0000313" key="2">
    <source>
        <dbReference type="Proteomes" id="UP000789901"/>
    </source>
</evidence>
<organism evidence="1 2">
    <name type="scientific">Gigaspora margarita</name>
    <dbReference type="NCBI Taxonomy" id="4874"/>
    <lineage>
        <taxon>Eukaryota</taxon>
        <taxon>Fungi</taxon>
        <taxon>Fungi incertae sedis</taxon>
        <taxon>Mucoromycota</taxon>
        <taxon>Glomeromycotina</taxon>
        <taxon>Glomeromycetes</taxon>
        <taxon>Diversisporales</taxon>
        <taxon>Gigasporaceae</taxon>
        <taxon>Gigaspora</taxon>
    </lineage>
</organism>
<comment type="caution">
    <text evidence="1">The sequence shown here is derived from an EMBL/GenBank/DDBJ whole genome shotgun (WGS) entry which is preliminary data.</text>
</comment>
<proteinExistence type="predicted"/>
<reference evidence="1 2" key="1">
    <citation type="submission" date="2021-06" db="EMBL/GenBank/DDBJ databases">
        <authorList>
            <person name="Kallberg Y."/>
            <person name="Tangrot J."/>
            <person name="Rosling A."/>
        </authorList>
    </citation>
    <scope>NUCLEOTIDE SEQUENCE [LARGE SCALE GENOMIC DNA]</scope>
    <source>
        <strain evidence="1 2">120-4 pot B 10/14</strain>
    </source>
</reference>
<dbReference type="Proteomes" id="UP000789901">
    <property type="component" value="Unassembled WGS sequence"/>
</dbReference>
<accession>A0ABN7XP89</accession>
<gene>
    <name evidence="1" type="ORF">GMARGA_LOCUS45004</name>
</gene>
<sequence length="50" mass="5780">EQIEDGDYWILQFWADIARPHTGNKIKKITGVTGILNFYLENNNTDILSN</sequence>